<keyword evidence="2" id="KW-0808">Transferase</keyword>
<dbReference type="SUPFAM" id="SSF53448">
    <property type="entry name" value="Nucleotide-diphospho-sugar transferases"/>
    <property type="match status" value="1"/>
</dbReference>
<evidence type="ECO:0000313" key="5">
    <source>
        <dbReference type="EMBL" id="CAA7014821.1"/>
    </source>
</evidence>
<dbReference type="AlphaFoldDB" id="A0A6D2HML2"/>
<comment type="similarity">
    <text evidence="1 2">Belongs to the glycosyltransferase 77 family.</text>
</comment>
<proteinExistence type="inferred from homology"/>
<keyword evidence="2" id="KW-0961">Cell wall biogenesis/degradation</keyword>
<evidence type="ECO:0000256" key="2">
    <source>
        <dbReference type="RuleBase" id="RU363055"/>
    </source>
</evidence>
<dbReference type="EMBL" id="CACVBM020000122">
    <property type="protein sequence ID" value="CAA7014821.1"/>
    <property type="molecule type" value="Genomic_DNA"/>
</dbReference>
<feature type="compositionally biased region" description="Low complexity" evidence="3">
    <location>
        <begin position="1"/>
        <end position="19"/>
    </location>
</feature>
<dbReference type="InterPro" id="IPR029044">
    <property type="entry name" value="Nucleotide-diphossugar_trans"/>
</dbReference>
<dbReference type="GO" id="GO:0071555">
    <property type="term" value="P:cell wall organization"/>
    <property type="evidence" value="ECO:0007669"/>
    <property type="project" value="UniProtKB-KW"/>
</dbReference>
<dbReference type="PANTHER" id="PTHR46038">
    <property type="entry name" value="EXPRESSED PROTEIN-RELATED"/>
    <property type="match status" value="1"/>
</dbReference>
<dbReference type="InterPro" id="IPR005069">
    <property type="entry name" value="Nucl-diP-sugar_transferase"/>
</dbReference>
<evidence type="ECO:0000259" key="4">
    <source>
        <dbReference type="Pfam" id="PF03407"/>
    </source>
</evidence>
<feature type="transmembrane region" description="Helical" evidence="2">
    <location>
        <begin position="38"/>
        <end position="58"/>
    </location>
</feature>
<dbReference type="Pfam" id="PF03407">
    <property type="entry name" value="Nucleotid_trans"/>
    <property type="match status" value="1"/>
</dbReference>
<organism evidence="5 6">
    <name type="scientific">Microthlaspi erraticum</name>
    <dbReference type="NCBI Taxonomy" id="1685480"/>
    <lineage>
        <taxon>Eukaryota</taxon>
        <taxon>Viridiplantae</taxon>
        <taxon>Streptophyta</taxon>
        <taxon>Embryophyta</taxon>
        <taxon>Tracheophyta</taxon>
        <taxon>Spermatophyta</taxon>
        <taxon>Magnoliopsida</taxon>
        <taxon>eudicotyledons</taxon>
        <taxon>Gunneridae</taxon>
        <taxon>Pentapetalae</taxon>
        <taxon>rosids</taxon>
        <taxon>malvids</taxon>
        <taxon>Brassicales</taxon>
        <taxon>Brassicaceae</taxon>
        <taxon>Coluteocarpeae</taxon>
        <taxon>Microthlaspi</taxon>
    </lineage>
</organism>
<dbReference type="PANTHER" id="PTHR46038:SF46">
    <property type="entry name" value="NUCLEOTIDE-DIPHOSPHO-SUGAR TRANSFERASE DOMAIN-CONTAINING PROTEIN"/>
    <property type="match status" value="1"/>
</dbReference>
<comment type="subcellular location">
    <subcellularLocation>
        <location evidence="2">Golgi apparatus membrane</location>
        <topology evidence="2">Single-pass type II membrane protein</topology>
    </subcellularLocation>
</comment>
<keyword evidence="2" id="KW-0812">Transmembrane</keyword>
<name>A0A6D2HML2_9BRAS</name>
<dbReference type="GO" id="GO:0016757">
    <property type="term" value="F:glycosyltransferase activity"/>
    <property type="evidence" value="ECO:0007669"/>
    <property type="project" value="UniProtKB-KW"/>
</dbReference>
<keyword evidence="2" id="KW-0333">Golgi apparatus</keyword>
<dbReference type="GO" id="GO:0000139">
    <property type="term" value="C:Golgi membrane"/>
    <property type="evidence" value="ECO:0007669"/>
    <property type="project" value="UniProtKB-SubCell"/>
</dbReference>
<feature type="region of interest" description="Disordered" evidence="3">
    <location>
        <begin position="1"/>
        <end position="32"/>
    </location>
</feature>
<dbReference type="InterPro" id="IPR044821">
    <property type="entry name" value="At1g28695/At4g15970-like"/>
</dbReference>
<evidence type="ECO:0000313" key="6">
    <source>
        <dbReference type="Proteomes" id="UP000467841"/>
    </source>
</evidence>
<keyword evidence="2" id="KW-0472">Membrane</keyword>
<gene>
    <name evidence="5" type="ORF">MERR_LOCUS2056</name>
</gene>
<feature type="domain" description="Nucleotide-diphospho-sugar transferase" evidence="4">
    <location>
        <begin position="133"/>
        <end position="333"/>
    </location>
</feature>
<reference evidence="5" key="1">
    <citation type="submission" date="2020-01" db="EMBL/GenBank/DDBJ databases">
        <authorList>
            <person name="Mishra B."/>
        </authorList>
    </citation>
    <scope>NUCLEOTIDE SEQUENCE [LARGE SCALE GENOMIC DNA]</scope>
</reference>
<keyword evidence="2" id="KW-1133">Transmembrane helix</keyword>
<keyword evidence="2" id="KW-0735">Signal-anchor</keyword>
<dbReference type="EC" id="2.4.2.-" evidence="2"/>
<dbReference type="Proteomes" id="UP000467841">
    <property type="component" value="Unassembled WGS sequence"/>
</dbReference>
<evidence type="ECO:0000256" key="3">
    <source>
        <dbReference type="SAM" id="MobiDB-lite"/>
    </source>
</evidence>
<keyword evidence="6" id="KW-1185">Reference proteome</keyword>
<sequence length="371" mass="42787">MENTSSELSSSSSAGIELSSDGEADKTKPPTNGSQRDVITLVLLLTTVAVSCLLVYNFSDNPLMVWKINWFSQNQTSFKPREPVTELERVLMNAAMEDKTVIITALNEAWVAPNSIFDLFLESFRIGNGTERLLKHVIGVCLDSKAYDRCLQLHPHCYFINATDSDKLSRANNFMTSGYLKLIWRRMNFLKDVLDLGYDFIFTDADILWFRDPFPRFFPDIDFQIACDYYKGNSSDKSNWVNSGFTYVKANSKTIKFYKFWCGSRWRFGGRKHDQDVFNLIKGDPYVEKIGIKMRFFDTLYFGTFCHPSKDINVVNTMHANCCKGLNSKTRYLNEILGVWKKYLSETKMLGNTTMAESKWKRGHRCGRHVR</sequence>
<evidence type="ECO:0000256" key="1">
    <source>
        <dbReference type="ARBA" id="ARBA00007033"/>
    </source>
</evidence>
<dbReference type="OrthoDB" id="1712432at2759"/>
<comment type="caution">
    <text evidence="5">The sequence shown here is derived from an EMBL/GenBank/DDBJ whole genome shotgun (WGS) entry which is preliminary data.</text>
</comment>
<accession>A0A6D2HML2</accession>
<keyword evidence="2" id="KW-0328">Glycosyltransferase</keyword>
<protein>
    <recommendedName>
        <fullName evidence="2">Glycosyltransferase</fullName>
        <ecNumber evidence="2">2.4.2.-</ecNumber>
    </recommendedName>
</protein>